<dbReference type="EMBL" id="JAHRIQ010023894">
    <property type="protein sequence ID" value="MEQ2228558.1"/>
    <property type="molecule type" value="Genomic_DNA"/>
</dbReference>
<reference evidence="1 2" key="1">
    <citation type="submission" date="2021-06" db="EMBL/GenBank/DDBJ databases">
        <authorList>
            <person name="Palmer J.M."/>
        </authorList>
    </citation>
    <scope>NUCLEOTIDE SEQUENCE [LARGE SCALE GENOMIC DNA]</scope>
    <source>
        <strain evidence="2">if_2019</strain>
        <tissue evidence="1">Muscle</tissue>
    </source>
</reference>
<comment type="caution">
    <text evidence="1">The sequence shown here is derived from an EMBL/GenBank/DDBJ whole genome shotgun (WGS) entry which is preliminary data.</text>
</comment>
<organism evidence="1 2">
    <name type="scientific">Ilyodon furcidens</name>
    <name type="common">goldbreast splitfin</name>
    <dbReference type="NCBI Taxonomy" id="33524"/>
    <lineage>
        <taxon>Eukaryota</taxon>
        <taxon>Metazoa</taxon>
        <taxon>Chordata</taxon>
        <taxon>Craniata</taxon>
        <taxon>Vertebrata</taxon>
        <taxon>Euteleostomi</taxon>
        <taxon>Actinopterygii</taxon>
        <taxon>Neopterygii</taxon>
        <taxon>Teleostei</taxon>
        <taxon>Neoteleostei</taxon>
        <taxon>Acanthomorphata</taxon>
        <taxon>Ovalentaria</taxon>
        <taxon>Atherinomorphae</taxon>
        <taxon>Cyprinodontiformes</taxon>
        <taxon>Goodeidae</taxon>
        <taxon>Ilyodon</taxon>
    </lineage>
</organism>
<evidence type="ECO:0000313" key="2">
    <source>
        <dbReference type="Proteomes" id="UP001482620"/>
    </source>
</evidence>
<keyword evidence="2" id="KW-1185">Reference proteome</keyword>
<evidence type="ECO:0000313" key="1">
    <source>
        <dbReference type="EMBL" id="MEQ2228558.1"/>
    </source>
</evidence>
<name>A0ABV0T6R4_9TELE</name>
<gene>
    <name evidence="1" type="ORF">ILYODFUR_010105</name>
</gene>
<sequence length="115" mass="13290">MYFVEILCDRPTRCKINLKNMFQNLYCVHSAPISLKPLNKIQCNQLLSEVRQVRDGAVEKIKSTSQALNHSNSTKLTCQVRNVIREVDKRCVVTLEELHRFIAQVAESVDWTTIK</sequence>
<accession>A0ABV0T6R4</accession>
<protein>
    <submittedName>
        <fullName evidence="1">Uncharacterized protein</fullName>
    </submittedName>
</protein>
<dbReference type="Proteomes" id="UP001482620">
    <property type="component" value="Unassembled WGS sequence"/>
</dbReference>
<proteinExistence type="predicted"/>